<protein>
    <submittedName>
        <fullName evidence="1">Uncharacterized protein</fullName>
    </submittedName>
</protein>
<evidence type="ECO:0000313" key="1">
    <source>
        <dbReference type="EMBL" id="MDQ0112428.1"/>
    </source>
</evidence>
<sequence>MKVFRKKAKPIVVNHNVFICVVVERRDDVIFRAYSGKSKSSFIEISFGWKECYYINLYRPRLESILIQHCLNLGWQHDKPKQIMRIKDSEQLIQKLLLL</sequence>
<reference evidence="1 2" key="1">
    <citation type="submission" date="2023-07" db="EMBL/GenBank/DDBJ databases">
        <title>Sorghum-associated microbial communities from plants grown in Nebraska, USA.</title>
        <authorList>
            <person name="Schachtman D."/>
        </authorList>
    </citation>
    <scope>NUCLEOTIDE SEQUENCE [LARGE SCALE GENOMIC DNA]</scope>
    <source>
        <strain evidence="1 2">CC482</strain>
    </source>
</reference>
<keyword evidence="2" id="KW-1185">Reference proteome</keyword>
<dbReference type="EMBL" id="JAUSSU010000003">
    <property type="protein sequence ID" value="MDQ0112428.1"/>
    <property type="molecule type" value="Genomic_DNA"/>
</dbReference>
<evidence type="ECO:0000313" key="2">
    <source>
        <dbReference type="Proteomes" id="UP001229346"/>
    </source>
</evidence>
<gene>
    <name evidence="1" type="ORF">J2T15_001863</name>
</gene>
<organism evidence="1 2">
    <name type="scientific">Paenibacillus harenae</name>
    <dbReference type="NCBI Taxonomy" id="306543"/>
    <lineage>
        <taxon>Bacteria</taxon>
        <taxon>Bacillati</taxon>
        <taxon>Bacillota</taxon>
        <taxon>Bacilli</taxon>
        <taxon>Bacillales</taxon>
        <taxon>Paenibacillaceae</taxon>
        <taxon>Paenibacillus</taxon>
    </lineage>
</organism>
<dbReference type="Proteomes" id="UP001229346">
    <property type="component" value="Unassembled WGS sequence"/>
</dbReference>
<proteinExistence type="predicted"/>
<name>A0ABT9TYP5_PAEHA</name>
<accession>A0ABT9TYP5</accession>
<comment type="caution">
    <text evidence="1">The sequence shown here is derived from an EMBL/GenBank/DDBJ whole genome shotgun (WGS) entry which is preliminary data.</text>
</comment>